<dbReference type="PATRIC" id="fig|1449351.3.peg.3773"/>
<dbReference type="InterPro" id="IPR005135">
    <property type="entry name" value="Endo/exonuclease/phosphatase"/>
</dbReference>
<dbReference type="SUPFAM" id="SSF56300">
    <property type="entry name" value="Metallo-dependent phosphatases"/>
    <property type="match status" value="1"/>
</dbReference>
<sequence>MNAKISEFQSNPPGADPAFQSIELVGTPGASFSGVLLSIESDAGTANAGSINDVATIEGTFDAQGLLTASIADLENPSFTLVLVDGFTGTTGTDFDSDDDGTPDVDLAAFGITQVFDAVGIADEIADEARLYGAALGGTDLASIGFEPEVVFRAGSTGAFFQVRQISGIGDQVFDADGMAVDGTLFDADPQAGTTFGAINPALLDDGGVPETDFVLELLHIADQEASAGAISDAPNLSAVVAALRAQDADGDGSADDNTLFLSSGDAFIPGVFFDAGAAVFGAPGIADVQIQNELGLQAIALGNHEFDLGTGTLAGLIDGTAADNGTLNALIGSDFAGTLFPYLSTNLDFSTDPNLAPLAVAGGQTLDASLGNTVTSSTVAEVNGERIGIVGATTPTLASISSPGTVGIAPAPFGATPTAEQLDALAAEIQAEVDALLAADPTLDKIILLAHMQRIDIELSLAERLENVDIIVAGGSNTRLFDENDVPRSGDSDQGTYPLFVTNAGGTTTAVVNTDGSYKYVGRLVIDFDADGNIIPASYDADVSGAYATDDAGVAALGAEALVDPEIEAIVDAIEAEIIANESNVFGVSDVFLNGNRSGGPTDGVRTQETNLGNLTADANLAIAKETDPTVVVSIKNGGGIRASIGETVVPPGGTEAVRLPTAELRDGDGNIVKPAGGISQNDIQTALAFNNGLTLVTLTKAELVAILEHGVSALPGVAGQFPQISGVRFSFDPDLPAGDRIQSAAVVDEAGEILSVLVEDGEIAGDPSATFRVVTLNFLAGGGDGYPFPTGDAVDRVDLFDLDADGTADGTLSGDATFAADGTEQDALAEYLDDTFNPANGGVAYGDEDTAGDLDERIQNLDLRADTVLGDAPAPEPLVLEASLVTVFQGQSSDPDDAEGASEVVAHEDGTLYVTNGNLGRIDVFDLTGAEAPRTIDLTGLPGFDGVQSVAVRNGVVAVAIAAPNLERTIAGTTFEVTQPGSVAFFDATTLELLSQVTVGTLPDQIVFSADGTSLLVANEGQSNGEDSHSNNPAGTVSVIDTTDATQPTVSTLGFDDFNGLEDALRDAGIRIREGISASLDFEPEYIALSPDGTTAFVSLQENNAIARVDLASLTVTEIFSLGTQDFSTVGIDPNDDGVIGIGTFPNLQGLRMADGIASFEVGGVTYIATANEGDSRGDPTDDLDDVPFPGRADEVRVGDILDGDVPGVSIDPSVDTTGLERLLVSVVDGDTDGDGDIDVLTTFSARSFSIFDADGNLVFDSGDDFERIIAEVAPERFNNDDGENIATEDDNRSDAKGPEPEAITVGEVDGRILAFIGLERDSGIMVYDVTDPANASFTTYIPPLFTGAAAPGQTAYQSPEIVTFIPQAESTSPYAQIAVSYEVSGSTAVFDLVTPVTIMDIQGAGHVSRFAGSEVITGGIVTAVDFNGYYLQDATGDGDAATSDAIFVFTGNGGTSGISVGDEVRVRGAVSEFIPGGASSGNLSTTQITDTGAAATEILSSGNALPAATVLGDGGRAIPTEVIISEDELPVNLQEEAGTFNPETDGIDFYESLEGMRVTVEDAVAISPTNNFDETWVLANGGANATPGLNDRGGLNINAGADGYGDLNPERIQLQYDSFFDLLPDGFTPPDINTGDALGDVTGVVGYAFGNFEINVTDAFSVETPSANAAETTTVAAGDDVLTVATYNVLNLTSNFASGDDEDADAAQMALLGQQIAQNLGAPDIIGLQEIQDNSGVNFNLEDGVTSADETLSALIEAIVAAGGPRYEFVDSLVDVEGETGGVPGGNIRNAYLYNPDRVSLVEAVTLETAELAAYGVTNTEAFNDAFSRDPLLGVFEFNGEQVTLINNHWESRSGSEPIFGGPQPFFQNGEDSREQQALAINQVVDAILADDADANVVVLGDLNTFEFTDELAEDLPGAGADKVLTNLADIAEGDEAYSFNFQGNSQALDHIFATAGLTAGAQVDYVHVNTDFVNFASDHDPLVAAFRIEGPEDLFLSGTKGRDVLTGGRGDDRIVGFDGRDSLEGGDGDDRVIGGGGRDLVSGGAGNDTLWGGDANDTIVGGDGDDVILGGLGRDDITGGGGDDWMSGSLGRDTFRFVGDFGDDSIHLFERRQDDIVIEGATDADVTLSRDGRDLLITVDAEDTFGTIRLLNTQVFDFVDFV</sequence>
<evidence type="ECO:0000256" key="1">
    <source>
        <dbReference type="SAM" id="MobiDB-lite"/>
    </source>
</evidence>
<dbReference type="PANTHER" id="PTHR42834">
    <property type="entry name" value="ENDONUCLEASE/EXONUCLEASE/PHOSPHATASE FAMILY PROTEIN (AFU_ORTHOLOGUE AFUA_3G09210)"/>
    <property type="match status" value="1"/>
</dbReference>
<feature type="domain" description="5'-Nucleotidase C-terminal" evidence="2">
    <location>
        <begin position="603"/>
        <end position="789"/>
    </location>
</feature>
<dbReference type="InterPro" id="IPR011049">
    <property type="entry name" value="Serralysin-like_metalloprot_C"/>
</dbReference>
<dbReference type="Gene3D" id="2.130.10.10">
    <property type="entry name" value="YVTN repeat-like/Quinoprotein amine dehydrogenase"/>
    <property type="match status" value="1"/>
</dbReference>
<dbReference type="PANTHER" id="PTHR42834:SF1">
    <property type="entry name" value="ENDONUCLEASE_EXONUCLEASE_PHOSPHATASE FAMILY PROTEIN (AFU_ORTHOLOGUE AFUA_3G09210)"/>
    <property type="match status" value="1"/>
</dbReference>
<dbReference type="NCBIfam" id="NF038117">
    <property type="entry name" value="choice_anch_I"/>
    <property type="match status" value="1"/>
</dbReference>
<accession>X7F3H7</accession>
<dbReference type="OrthoDB" id="9773411at2"/>
<dbReference type="eggNOG" id="COG2374">
    <property type="taxonomic scope" value="Bacteria"/>
</dbReference>
<dbReference type="InterPro" id="IPR029052">
    <property type="entry name" value="Metallo-depent_PP-like"/>
</dbReference>
<organism evidence="5 6">
    <name type="scientific">Roseivivax isoporae LMG 25204</name>
    <dbReference type="NCBI Taxonomy" id="1449351"/>
    <lineage>
        <taxon>Bacteria</taxon>
        <taxon>Pseudomonadati</taxon>
        <taxon>Pseudomonadota</taxon>
        <taxon>Alphaproteobacteria</taxon>
        <taxon>Rhodobacterales</taxon>
        <taxon>Roseobacteraceae</taxon>
        <taxon>Roseivivax</taxon>
    </lineage>
</organism>
<dbReference type="EMBL" id="JAME01000035">
    <property type="protein sequence ID" value="ETX27303.1"/>
    <property type="molecule type" value="Genomic_DNA"/>
</dbReference>
<dbReference type="eggNOG" id="COG2931">
    <property type="taxonomic scope" value="Bacteria"/>
</dbReference>
<evidence type="ECO:0000313" key="5">
    <source>
        <dbReference type="EMBL" id="ETX27303.1"/>
    </source>
</evidence>
<dbReference type="PRINTS" id="PR01607">
    <property type="entry name" value="APYRASEFAMLY"/>
</dbReference>
<dbReference type="Gene3D" id="3.90.780.10">
    <property type="entry name" value="5'-Nucleotidase, C-terminal domain"/>
    <property type="match status" value="1"/>
</dbReference>
<feature type="compositionally biased region" description="Basic and acidic residues" evidence="1">
    <location>
        <begin position="1292"/>
        <end position="1302"/>
    </location>
</feature>
<dbReference type="InterPro" id="IPR015943">
    <property type="entry name" value="WD40/YVTN_repeat-like_dom_sf"/>
</dbReference>
<name>X7F3H7_9RHOB</name>
<dbReference type="SUPFAM" id="SSF55816">
    <property type="entry name" value="5'-nucleotidase (syn. UDP-sugar hydrolase), C-terminal domain"/>
    <property type="match status" value="1"/>
</dbReference>
<dbReference type="eggNOG" id="COG0737">
    <property type="taxonomic scope" value="Bacteria"/>
</dbReference>
<dbReference type="Gene3D" id="3.60.21.10">
    <property type="match status" value="1"/>
</dbReference>
<evidence type="ECO:0000259" key="2">
    <source>
        <dbReference type="Pfam" id="PF02872"/>
    </source>
</evidence>
<keyword evidence="6" id="KW-1185">Reference proteome</keyword>
<proteinExistence type="predicted"/>
<dbReference type="InterPro" id="IPR036907">
    <property type="entry name" value="5'-Nucleotdase_C_sf"/>
</dbReference>
<feature type="region of interest" description="Disordered" evidence="1">
    <location>
        <begin position="1280"/>
        <end position="1302"/>
    </location>
</feature>
<comment type="caution">
    <text evidence="5">The sequence shown here is derived from an EMBL/GenBank/DDBJ whole genome shotgun (WGS) entry which is preliminary data.</text>
</comment>
<dbReference type="SUPFAM" id="SSF51120">
    <property type="entry name" value="beta-Roll"/>
    <property type="match status" value="1"/>
</dbReference>
<dbReference type="GO" id="GO:0016787">
    <property type="term" value="F:hydrolase activity"/>
    <property type="evidence" value="ECO:0007669"/>
    <property type="project" value="InterPro"/>
</dbReference>
<dbReference type="InterPro" id="IPR001343">
    <property type="entry name" value="Hemolysn_Ca-bd"/>
</dbReference>
<dbReference type="Pfam" id="PF02872">
    <property type="entry name" value="5_nucleotid_C"/>
    <property type="match status" value="1"/>
</dbReference>
<feature type="domain" description="Choice-of-anchor I" evidence="4">
    <location>
        <begin position="898"/>
        <end position="1393"/>
    </location>
</feature>
<dbReference type="SUPFAM" id="SSF56219">
    <property type="entry name" value="DNase I-like"/>
    <property type="match status" value="1"/>
</dbReference>
<dbReference type="InterPro" id="IPR036691">
    <property type="entry name" value="Endo/exonu/phosph_ase_sf"/>
</dbReference>
<dbReference type="InterPro" id="IPR006179">
    <property type="entry name" value="5_nucleotidase/apyrase"/>
</dbReference>
<dbReference type="Pfam" id="PF03372">
    <property type="entry name" value="Exo_endo_phos"/>
    <property type="match status" value="1"/>
</dbReference>
<evidence type="ECO:0000259" key="3">
    <source>
        <dbReference type="Pfam" id="PF03372"/>
    </source>
</evidence>
<dbReference type="SUPFAM" id="SSF101898">
    <property type="entry name" value="NHL repeat"/>
    <property type="match status" value="1"/>
</dbReference>
<dbReference type="Gene3D" id="2.150.10.10">
    <property type="entry name" value="Serralysin-like metalloprotease, C-terminal"/>
    <property type="match status" value="1"/>
</dbReference>
<feature type="domain" description="Endonuclease/exonuclease/phosphatase" evidence="3">
    <location>
        <begin position="1688"/>
        <end position="1983"/>
    </location>
</feature>
<dbReference type="Pfam" id="PF00353">
    <property type="entry name" value="HemolysinCabind"/>
    <property type="match status" value="2"/>
</dbReference>
<dbReference type="GO" id="GO:0005509">
    <property type="term" value="F:calcium ion binding"/>
    <property type="evidence" value="ECO:0007669"/>
    <property type="project" value="InterPro"/>
</dbReference>
<gene>
    <name evidence="5" type="ORF">RISW2_14495</name>
</gene>
<dbReference type="Pfam" id="PF22494">
    <property type="entry name" value="choice_anch_I"/>
    <property type="match status" value="1"/>
</dbReference>
<reference evidence="5 6" key="1">
    <citation type="submission" date="2014-01" db="EMBL/GenBank/DDBJ databases">
        <title>Roseivivax isoporae LMG 25204 Genome Sequencing.</title>
        <authorList>
            <person name="Lai Q."/>
            <person name="Li G."/>
            <person name="Shao Z."/>
        </authorList>
    </citation>
    <scope>NUCLEOTIDE SEQUENCE [LARGE SCALE GENOMIC DNA]</scope>
    <source>
        <strain evidence="5 6">LMG 25204</strain>
    </source>
</reference>
<dbReference type="RefSeq" id="WP_051492145.1">
    <property type="nucleotide sequence ID" value="NZ_JAME01000035.1"/>
</dbReference>
<dbReference type="STRING" id="1449351.RISW2_14495"/>
<dbReference type="Gene3D" id="3.60.10.10">
    <property type="entry name" value="Endonuclease/exonuclease/phosphatase"/>
    <property type="match status" value="1"/>
</dbReference>
<dbReference type="PRINTS" id="PR00313">
    <property type="entry name" value="CABNDNGRPT"/>
</dbReference>
<evidence type="ECO:0000259" key="4">
    <source>
        <dbReference type="Pfam" id="PF22494"/>
    </source>
</evidence>
<evidence type="ECO:0000313" key="6">
    <source>
        <dbReference type="Proteomes" id="UP000023430"/>
    </source>
</evidence>
<dbReference type="GO" id="GO:0009166">
    <property type="term" value="P:nucleotide catabolic process"/>
    <property type="evidence" value="ECO:0007669"/>
    <property type="project" value="InterPro"/>
</dbReference>
<dbReference type="CDD" id="cd04486">
    <property type="entry name" value="YhcR_OBF_like"/>
    <property type="match status" value="1"/>
</dbReference>
<dbReference type="InterPro" id="IPR011045">
    <property type="entry name" value="N2O_reductase_N"/>
</dbReference>
<dbReference type="InterPro" id="IPR055188">
    <property type="entry name" value="Choice_anch_I"/>
</dbReference>
<protein>
    <submittedName>
        <fullName evidence="5">Alkaline phosphatase</fullName>
    </submittedName>
</protein>
<dbReference type="SUPFAM" id="SSF50974">
    <property type="entry name" value="Nitrous oxide reductase, N-terminal domain"/>
    <property type="match status" value="1"/>
</dbReference>
<dbReference type="Proteomes" id="UP000023430">
    <property type="component" value="Unassembled WGS sequence"/>
</dbReference>
<dbReference type="InterPro" id="IPR008334">
    <property type="entry name" value="5'-Nucleotdase_C"/>
</dbReference>
<dbReference type="eggNOG" id="COG3391">
    <property type="taxonomic scope" value="Bacteria"/>
</dbReference>